<proteinExistence type="predicted"/>
<dbReference type="AlphaFoldDB" id="A0A9P4GZJ7"/>
<evidence type="ECO:0000313" key="1">
    <source>
        <dbReference type="EMBL" id="KAF2024865.1"/>
    </source>
</evidence>
<gene>
    <name evidence="1" type="ORF">EK21DRAFT_117380</name>
</gene>
<evidence type="ECO:0008006" key="3">
    <source>
        <dbReference type="Google" id="ProtNLM"/>
    </source>
</evidence>
<organism evidence="1 2">
    <name type="scientific">Setomelanomma holmii</name>
    <dbReference type="NCBI Taxonomy" id="210430"/>
    <lineage>
        <taxon>Eukaryota</taxon>
        <taxon>Fungi</taxon>
        <taxon>Dikarya</taxon>
        <taxon>Ascomycota</taxon>
        <taxon>Pezizomycotina</taxon>
        <taxon>Dothideomycetes</taxon>
        <taxon>Pleosporomycetidae</taxon>
        <taxon>Pleosporales</taxon>
        <taxon>Pleosporineae</taxon>
        <taxon>Phaeosphaeriaceae</taxon>
        <taxon>Setomelanomma</taxon>
    </lineage>
</organism>
<protein>
    <recommendedName>
        <fullName evidence="3">WW domain-containing protein</fullName>
    </recommendedName>
</protein>
<sequence length="243" mass="27563">MTATPTHLGPLLHGRIQQYANAVGQIYYHDTVTNTTSYAIPPSYADHPSDQWEEDKSKTWAQWRNKRTGRAVLINPNPPPPQTYLDDLNVQAGINTLTRVPESDEHLYRRPMMGILRFMFPSNEGYDVVQEAQGDISRSDFAVLKVLQRPGGSPNQYEIMHVESKPQKEPWGSTRDQLLDHLTGNGNDSGNCYGMVHIGLEVQFYRYNEYAFDSVSPKMHLVDDVASVIQWGAYVKSNPLRLV</sequence>
<dbReference type="Proteomes" id="UP000799777">
    <property type="component" value="Unassembled WGS sequence"/>
</dbReference>
<comment type="caution">
    <text evidence="1">The sequence shown here is derived from an EMBL/GenBank/DDBJ whole genome shotgun (WGS) entry which is preliminary data.</text>
</comment>
<dbReference type="OrthoDB" id="5092031at2759"/>
<reference evidence="1" key="1">
    <citation type="journal article" date="2020" name="Stud. Mycol.">
        <title>101 Dothideomycetes genomes: a test case for predicting lifestyles and emergence of pathogens.</title>
        <authorList>
            <person name="Haridas S."/>
            <person name="Albert R."/>
            <person name="Binder M."/>
            <person name="Bloem J."/>
            <person name="Labutti K."/>
            <person name="Salamov A."/>
            <person name="Andreopoulos B."/>
            <person name="Baker S."/>
            <person name="Barry K."/>
            <person name="Bills G."/>
            <person name="Bluhm B."/>
            <person name="Cannon C."/>
            <person name="Castanera R."/>
            <person name="Culley D."/>
            <person name="Daum C."/>
            <person name="Ezra D."/>
            <person name="Gonzalez J."/>
            <person name="Henrissat B."/>
            <person name="Kuo A."/>
            <person name="Liang C."/>
            <person name="Lipzen A."/>
            <person name="Lutzoni F."/>
            <person name="Magnuson J."/>
            <person name="Mondo S."/>
            <person name="Nolan M."/>
            <person name="Ohm R."/>
            <person name="Pangilinan J."/>
            <person name="Park H.-J."/>
            <person name="Ramirez L."/>
            <person name="Alfaro M."/>
            <person name="Sun H."/>
            <person name="Tritt A."/>
            <person name="Yoshinaga Y."/>
            <person name="Zwiers L.-H."/>
            <person name="Turgeon B."/>
            <person name="Goodwin S."/>
            <person name="Spatafora J."/>
            <person name="Crous P."/>
            <person name="Grigoriev I."/>
        </authorList>
    </citation>
    <scope>NUCLEOTIDE SEQUENCE</scope>
    <source>
        <strain evidence="1">CBS 110217</strain>
    </source>
</reference>
<dbReference type="EMBL" id="ML978282">
    <property type="protein sequence ID" value="KAF2024865.1"/>
    <property type="molecule type" value="Genomic_DNA"/>
</dbReference>
<name>A0A9P4GZJ7_9PLEO</name>
<evidence type="ECO:0000313" key="2">
    <source>
        <dbReference type="Proteomes" id="UP000799777"/>
    </source>
</evidence>
<keyword evidence="2" id="KW-1185">Reference proteome</keyword>
<accession>A0A9P4GZJ7</accession>